<dbReference type="EMBL" id="LAZR01025817">
    <property type="protein sequence ID" value="KKL70713.1"/>
    <property type="molecule type" value="Genomic_DNA"/>
</dbReference>
<comment type="similarity">
    <text evidence="1">Belongs to the complex I 24 kDa subunit family.</text>
</comment>
<evidence type="ECO:0000256" key="1">
    <source>
        <dbReference type="ARBA" id="ARBA00010643"/>
    </source>
</evidence>
<dbReference type="InterPro" id="IPR042128">
    <property type="entry name" value="NuoE_dom"/>
</dbReference>
<evidence type="ECO:0000256" key="5">
    <source>
        <dbReference type="ARBA" id="ARBA00023014"/>
    </source>
</evidence>
<dbReference type="GO" id="GO:0046872">
    <property type="term" value="F:metal ion binding"/>
    <property type="evidence" value="ECO:0007669"/>
    <property type="project" value="UniProtKB-KW"/>
</dbReference>
<evidence type="ECO:0000256" key="4">
    <source>
        <dbReference type="ARBA" id="ARBA00023004"/>
    </source>
</evidence>
<keyword evidence="2" id="KW-0001">2Fe-2S</keyword>
<dbReference type="Gene3D" id="1.10.10.1590">
    <property type="entry name" value="NADH-quinone oxidoreductase subunit E"/>
    <property type="match status" value="1"/>
</dbReference>
<dbReference type="PANTHER" id="PTHR10371">
    <property type="entry name" value="NADH DEHYDROGENASE UBIQUINONE FLAVOPROTEIN 2, MITOCHONDRIAL"/>
    <property type="match status" value="1"/>
</dbReference>
<evidence type="ECO:0000256" key="6">
    <source>
        <dbReference type="ARBA" id="ARBA00034078"/>
    </source>
</evidence>
<reference evidence="7" key="1">
    <citation type="journal article" date="2015" name="Nature">
        <title>Complex archaea that bridge the gap between prokaryotes and eukaryotes.</title>
        <authorList>
            <person name="Spang A."/>
            <person name="Saw J.H."/>
            <person name="Jorgensen S.L."/>
            <person name="Zaremba-Niedzwiedzka K."/>
            <person name="Martijn J."/>
            <person name="Lind A.E."/>
            <person name="van Eijk R."/>
            <person name="Schleper C."/>
            <person name="Guy L."/>
            <person name="Ettema T.J."/>
        </authorList>
    </citation>
    <scope>NUCLEOTIDE SEQUENCE</scope>
</reference>
<dbReference type="PANTHER" id="PTHR10371:SF3">
    <property type="entry name" value="NADH DEHYDROGENASE [UBIQUINONE] FLAVOPROTEIN 2, MITOCHONDRIAL"/>
    <property type="match status" value="1"/>
</dbReference>
<dbReference type="FunFam" id="1.10.10.1590:FF:000001">
    <property type="entry name" value="NADH-quinone oxidoreductase subunit E"/>
    <property type="match status" value="1"/>
</dbReference>
<dbReference type="Gene3D" id="3.40.30.10">
    <property type="entry name" value="Glutaredoxin"/>
    <property type="match status" value="1"/>
</dbReference>
<dbReference type="SUPFAM" id="SSF52833">
    <property type="entry name" value="Thioredoxin-like"/>
    <property type="match status" value="1"/>
</dbReference>
<protein>
    <recommendedName>
        <fullName evidence="8">NADH-quinone oxidoreductase subunit E</fullName>
    </recommendedName>
</protein>
<evidence type="ECO:0000256" key="2">
    <source>
        <dbReference type="ARBA" id="ARBA00022714"/>
    </source>
</evidence>
<organism evidence="7">
    <name type="scientific">marine sediment metagenome</name>
    <dbReference type="NCBI Taxonomy" id="412755"/>
    <lineage>
        <taxon>unclassified sequences</taxon>
        <taxon>metagenomes</taxon>
        <taxon>ecological metagenomes</taxon>
    </lineage>
</organism>
<keyword evidence="4" id="KW-0408">Iron</keyword>
<evidence type="ECO:0008006" key="8">
    <source>
        <dbReference type="Google" id="ProtNLM"/>
    </source>
</evidence>
<comment type="caution">
    <text evidence="7">The sequence shown here is derived from an EMBL/GenBank/DDBJ whole genome shotgun (WGS) entry which is preliminary data.</text>
</comment>
<dbReference type="AlphaFoldDB" id="A0A0F9E9G9"/>
<proteinExistence type="inferred from homology"/>
<dbReference type="PIRSF" id="PIRSF000216">
    <property type="entry name" value="NADH_DH_24kDa"/>
    <property type="match status" value="1"/>
</dbReference>
<evidence type="ECO:0000313" key="7">
    <source>
        <dbReference type="EMBL" id="KKL70713.1"/>
    </source>
</evidence>
<comment type="cofactor">
    <cofactor evidence="6">
        <name>[2Fe-2S] cluster</name>
        <dbReference type="ChEBI" id="CHEBI:190135"/>
    </cofactor>
</comment>
<sequence>MLPKEAVARINAALKKYPDSSSALLPALYIAQSHAGHLPLHVLDTVSRLLDLPEAHVRGVASFHVMFRDKPVGRHLIQLCTNVACMTAATTALLDALQERLGLAPGSTTLDNRYTLIEAECIGECEKSPAMLVDHDVHTRLTVESLLEILEEYE</sequence>
<dbReference type="InterPro" id="IPR041921">
    <property type="entry name" value="NuoE_N"/>
</dbReference>
<dbReference type="GO" id="GO:0003954">
    <property type="term" value="F:NADH dehydrogenase activity"/>
    <property type="evidence" value="ECO:0007669"/>
    <property type="project" value="TreeGrafter"/>
</dbReference>
<evidence type="ECO:0000256" key="3">
    <source>
        <dbReference type="ARBA" id="ARBA00022723"/>
    </source>
</evidence>
<dbReference type="Pfam" id="PF01257">
    <property type="entry name" value="2Fe-2S_thioredx"/>
    <property type="match status" value="1"/>
</dbReference>
<dbReference type="CDD" id="cd03064">
    <property type="entry name" value="TRX_Fd_NuoE"/>
    <property type="match status" value="1"/>
</dbReference>
<keyword evidence="3" id="KW-0479">Metal-binding</keyword>
<gene>
    <name evidence="7" type="ORF">LCGC14_2102160</name>
</gene>
<dbReference type="InterPro" id="IPR002023">
    <property type="entry name" value="NuoE-like"/>
</dbReference>
<dbReference type="GO" id="GO:0051537">
    <property type="term" value="F:2 iron, 2 sulfur cluster binding"/>
    <property type="evidence" value="ECO:0007669"/>
    <property type="project" value="UniProtKB-KW"/>
</dbReference>
<keyword evidence="5" id="KW-0411">Iron-sulfur</keyword>
<name>A0A0F9E9G9_9ZZZZ</name>
<dbReference type="InterPro" id="IPR036249">
    <property type="entry name" value="Thioredoxin-like_sf"/>
</dbReference>
<accession>A0A0F9E9G9</accession>